<dbReference type="Pfam" id="PF14214">
    <property type="entry name" value="Helitron_like_N"/>
    <property type="match status" value="1"/>
</dbReference>
<feature type="compositionally biased region" description="Basic residues" evidence="2">
    <location>
        <begin position="1177"/>
        <end position="1188"/>
    </location>
</feature>
<feature type="region of interest" description="Disordered" evidence="2">
    <location>
        <begin position="58"/>
        <end position="120"/>
    </location>
</feature>
<feature type="region of interest" description="Disordered" evidence="2">
    <location>
        <begin position="413"/>
        <end position="436"/>
    </location>
</feature>
<dbReference type="InterPro" id="IPR041078">
    <property type="entry name" value="Plavaka"/>
</dbReference>
<evidence type="ECO:0000256" key="1">
    <source>
        <dbReference type="PROSITE-ProRule" id="PRU00042"/>
    </source>
</evidence>
<protein>
    <recommendedName>
        <fullName evidence="3">C2H2-type domain-containing protein</fullName>
    </recommendedName>
</protein>
<sequence>MSPDVFSREDDDTPPPDSAPISGFVPPLQRTLFAQDVYHEDEPIRPIYAHTMELWKDYTPPASPTAAHSGGNISPSKILFPAAGSPSTPPRRNIIRSEDVSDSDSESSPQPISVPSPPGKAEACALANAEAIQEISCEYSRIHNTFLQYIQFALRAPDPEFEAERMNSPRAIYRTWTGNLEDPNRPFWIKYHGTGSVLRVVPFEFAIGRIILLAHVRENILISDRLIAWAQQNTQIGATLWMKPLRIQRIPSIESHVSIDDVPVPLMRLLVLLLLLLMATIDWPCVPPCPRRFDDQRSLALHKRTCDHVNAHDSALDSGLAEWRARKRRKKEQRQLSNADDVGTESSAPPSESGLTGMDMPGIDEDSDMPPPNPLPEAESTPLVSASGRPVRPKRLTWKLLQQLPPAPAEFEEVVAPEPESDSDDELPPSISESASTAVKTVRNSFGIYREYLSHPTHDPDATISLADQSNIPGASIPGDTRLSPGSPASNATIPSINPFRNKTVFGFMNWMWSGSIMKSIAECQKLVNFILSDDFKREDLIGFDFKAETARFDKLLAGKPVSETLGNVSGIKDRWNEVEVEIEVPDGTRRTASDPLPIFSVPGLHFRNLTQAIKSALEDRSSRHFHYTPFQQFWQRSSDETPHRIYDEIYSSDAFIQAHKKLQRQPAEPNCTLERVIAALMFWSDSPGELWNGIAVAAVLVFWESIEMGAGETTGGSMSPYCLHAQDLTGQSPSAEVLTHCRRELMHAIWRLLLDGEFIEACKHGIVILCPDGISRRFYFRVFTYSADYPEKVLLATIRNLGRCPCPRCLVTKDKLDQIGTVRDDKIRVNSRRVDDEGYRAYVHRARDWIYRSARGIRSKKVEMLLAPKSLVPTTNAFSSLTSFGLSIFDMLVPDLMHEFELGVWKATFTHLVRILVANPGGDSVQGLNDRYRQVPTFGRATIRRFTNNVSAMKKLAARNFEDLLQCALAVFEELLDDPVHDKVILDLIFTLAFWHSLAKLRLHTDLTVNELKEVTRMLGRQLRHFTKVTCAAFVTRELPREEAARGRHTAKKAAAGAAAGTAAPPAAQQPAPGARIKKFNTETYKGHSLADYAATILFFGTTDSYSTQPGELEHRRVKRYYARTNKNDATGQMTQLERRETALLKISRAEHIPPISTLENPIPIPSVEPEPTGKSSKRKRKSRAQPKKVLPALDFADSESLPYTPPEAHYHISLSRNFHCNIPVWLAANTGDPALKDFLPKLQEHLLGRLLHPNWSGDGHEFSPQERSKILIINDRSYRHKVLRINYTTYDVRRGQDSMNPRTHADIMMLAPDDGAANPDQHPFTYARVLGVFHVDVVHNVPGASTSAVSIPFLWVRYFRLDRNFKGGFKRKCLHRVEFLPDFDPAAFGFVNPDEVIRGSHLIPAFAHGITDQFPPSLCRRKDELDDWKYHYVNLDMFMRYLGGGVGHYQVPVPDSEDVEEETDLYPEDEQPEEDEPTVGPVEPPAGDDNDPDSDLDDDDDGPASGDEEGDEDSDEESDPKTANNDEERRVLKLMREVNVINAHVEGSSQSKLVMRNQIRGLMIEKGLPSFYLTINPADVYNPLVKFLAGDEIDFDKLTMDTVPDYFNQSCLIAKNPAVAAEFFNVYMKAFISEILGYDPKQDDLEGGILGVVKAYYGCVEAQGRGTLHCHMLVWLEGGLNPNQIKEKALANGGDLEFQKKLLAFLDDTISNNVPADPDPTFELDLGKVHPCATRGPTESDIGRNASISREKDLHNLVKKCQFHTHHPTCYKYWRGAPEPKECRFDLDEKNTVPVSVFDPETGELTLRCLDGLVNNFNETMLEAIRCNMDIKFIGSGPAAKAILYYITDYITKTQLQAHVAYAALELAVGRLGEYDPNADDYTVKARRLLQKCAHAMIAKQELSAQQVVSYLMGYEDHFTSHKFSSLYWTGFEKFINDEAPSPECYRTSVEFSAPVIQSNELESEEEQGLTNSEDQPDFVTAVHSASDATSAETDEPHEEAEDEITLIFDDAGRPLPSANQVADYRSRGEVLRDVCVWDFVAQIEKVSKASAKRKHRDEPEENDELADVEYLDDLEDISDILDYSGRLRPKVPLNSDHIQETSHFLRVRSPVSRRVPVPIGPAMPRRDVEDLKQKHERLMLILFKP</sequence>
<gene>
    <name evidence="4" type="ORF">MVEN_00684000</name>
</gene>
<keyword evidence="5" id="KW-1185">Reference proteome</keyword>
<feature type="region of interest" description="Disordered" evidence="2">
    <location>
        <begin position="1"/>
        <end position="27"/>
    </location>
</feature>
<feature type="region of interest" description="Disordered" evidence="2">
    <location>
        <begin position="1043"/>
        <end position="1074"/>
    </location>
</feature>
<dbReference type="EMBL" id="JACAZI010000005">
    <property type="protein sequence ID" value="KAF7359602.1"/>
    <property type="molecule type" value="Genomic_DNA"/>
</dbReference>
<feature type="compositionally biased region" description="Acidic residues" evidence="2">
    <location>
        <begin position="1457"/>
        <end position="1479"/>
    </location>
</feature>
<feature type="region of interest" description="Disordered" evidence="2">
    <location>
        <begin position="470"/>
        <end position="494"/>
    </location>
</feature>
<evidence type="ECO:0000259" key="3">
    <source>
        <dbReference type="PROSITE" id="PS50157"/>
    </source>
</evidence>
<reference evidence="4" key="1">
    <citation type="submission" date="2020-05" db="EMBL/GenBank/DDBJ databases">
        <title>Mycena genomes resolve the evolution of fungal bioluminescence.</title>
        <authorList>
            <person name="Tsai I.J."/>
        </authorList>
    </citation>
    <scope>NUCLEOTIDE SEQUENCE</scope>
    <source>
        <strain evidence="4">CCC161011</strain>
    </source>
</reference>
<evidence type="ECO:0000313" key="5">
    <source>
        <dbReference type="Proteomes" id="UP000620124"/>
    </source>
</evidence>
<feature type="region of interest" description="Disordered" evidence="2">
    <location>
        <begin position="1157"/>
        <end position="1191"/>
    </location>
</feature>
<dbReference type="InterPro" id="IPR025476">
    <property type="entry name" value="Helitron_helicase-like"/>
</dbReference>
<dbReference type="PROSITE" id="PS50157">
    <property type="entry name" value="ZINC_FINGER_C2H2_2"/>
    <property type="match status" value="1"/>
</dbReference>
<dbReference type="PROSITE" id="PS00028">
    <property type="entry name" value="ZINC_FINGER_C2H2_1"/>
    <property type="match status" value="1"/>
</dbReference>
<dbReference type="OrthoDB" id="10007484at2759"/>
<dbReference type="GO" id="GO:0008270">
    <property type="term" value="F:zinc ion binding"/>
    <property type="evidence" value="ECO:0007669"/>
    <property type="project" value="UniProtKB-KW"/>
</dbReference>
<feature type="compositionally biased region" description="Acidic residues" evidence="2">
    <location>
        <begin position="1488"/>
        <end position="1520"/>
    </location>
</feature>
<feature type="compositionally biased region" description="Acidic residues" evidence="2">
    <location>
        <begin position="413"/>
        <end position="427"/>
    </location>
</feature>
<keyword evidence="1" id="KW-0863">Zinc-finger</keyword>
<dbReference type="InterPro" id="IPR013087">
    <property type="entry name" value="Znf_C2H2_type"/>
</dbReference>
<feature type="region of interest" description="Disordered" evidence="2">
    <location>
        <begin position="1453"/>
        <end position="1529"/>
    </location>
</feature>
<dbReference type="Pfam" id="PF18759">
    <property type="entry name" value="Plavaka"/>
    <property type="match status" value="1"/>
</dbReference>
<evidence type="ECO:0000256" key="2">
    <source>
        <dbReference type="SAM" id="MobiDB-lite"/>
    </source>
</evidence>
<organism evidence="4 5">
    <name type="scientific">Mycena venus</name>
    <dbReference type="NCBI Taxonomy" id="2733690"/>
    <lineage>
        <taxon>Eukaryota</taxon>
        <taxon>Fungi</taxon>
        <taxon>Dikarya</taxon>
        <taxon>Basidiomycota</taxon>
        <taxon>Agaricomycotina</taxon>
        <taxon>Agaricomycetes</taxon>
        <taxon>Agaricomycetidae</taxon>
        <taxon>Agaricales</taxon>
        <taxon>Marasmiineae</taxon>
        <taxon>Mycenaceae</taxon>
        <taxon>Mycena</taxon>
    </lineage>
</organism>
<feature type="compositionally biased region" description="Polar residues" evidence="2">
    <location>
        <begin position="344"/>
        <end position="354"/>
    </location>
</feature>
<keyword evidence="1" id="KW-0479">Metal-binding</keyword>
<evidence type="ECO:0000313" key="4">
    <source>
        <dbReference type="EMBL" id="KAF7359602.1"/>
    </source>
</evidence>
<feature type="domain" description="C2H2-type" evidence="3">
    <location>
        <begin position="283"/>
        <end position="313"/>
    </location>
</feature>
<keyword evidence="1" id="KW-0862">Zinc</keyword>
<name>A0A8H6YJ91_9AGAR</name>
<feature type="compositionally biased region" description="Low complexity" evidence="2">
    <location>
        <begin position="1054"/>
        <end position="1074"/>
    </location>
</feature>
<feature type="region of interest" description="Disordered" evidence="2">
    <location>
        <begin position="326"/>
        <end position="390"/>
    </location>
</feature>
<proteinExistence type="predicted"/>
<comment type="caution">
    <text evidence="4">The sequence shown here is derived from an EMBL/GenBank/DDBJ whole genome shotgun (WGS) entry which is preliminary data.</text>
</comment>
<accession>A0A8H6YJ91</accession>
<dbReference type="Proteomes" id="UP000620124">
    <property type="component" value="Unassembled WGS sequence"/>
</dbReference>